<evidence type="ECO:0000259" key="4">
    <source>
        <dbReference type="PROSITE" id="PS50102"/>
    </source>
</evidence>
<accession>A0A9Q1L842</accession>
<feature type="domain" description="RRM" evidence="4">
    <location>
        <begin position="200"/>
        <end position="286"/>
    </location>
</feature>
<evidence type="ECO:0000256" key="3">
    <source>
        <dbReference type="SAM" id="MobiDB-lite"/>
    </source>
</evidence>
<dbReference type="SUPFAM" id="SSF54928">
    <property type="entry name" value="RNA-binding domain, RBD"/>
    <property type="match status" value="1"/>
</dbReference>
<dbReference type="Proteomes" id="UP001152561">
    <property type="component" value="Unassembled WGS sequence"/>
</dbReference>
<comment type="caution">
    <text evidence="5">The sequence shown here is derived from an EMBL/GenBank/DDBJ whole genome shotgun (WGS) entry which is preliminary data.</text>
</comment>
<dbReference type="AlphaFoldDB" id="A0A9Q1L842"/>
<dbReference type="SMART" id="SM00360">
    <property type="entry name" value="RRM"/>
    <property type="match status" value="1"/>
</dbReference>
<dbReference type="CDD" id="cd21618">
    <property type="entry name" value="RRM_AtNSRA_like"/>
    <property type="match status" value="1"/>
</dbReference>
<protein>
    <recommendedName>
        <fullName evidence="4">RRM domain-containing protein</fullName>
    </recommendedName>
</protein>
<reference evidence="6" key="1">
    <citation type="journal article" date="2023" name="Proc. Natl. Acad. Sci. U.S.A.">
        <title>Genomic and structural basis for evolution of tropane alkaloid biosynthesis.</title>
        <authorList>
            <person name="Wanga Y.-J."/>
            <person name="Taina T."/>
            <person name="Yua J.-Y."/>
            <person name="Lia J."/>
            <person name="Xua B."/>
            <person name="Chenc J."/>
            <person name="D'Auriad J.C."/>
            <person name="Huanga J.-P."/>
            <person name="Huanga S.-X."/>
        </authorList>
    </citation>
    <scope>NUCLEOTIDE SEQUENCE [LARGE SCALE GENOMIC DNA]</scope>
    <source>
        <strain evidence="6">cv. KIB-2019</strain>
    </source>
</reference>
<feature type="compositionally biased region" description="Polar residues" evidence="3">
    <location>
        <begin position="33"/>
        <end position="45"/>
    </location>
</feature>
<dbReference type="PROSITE" id="PS50102">
    <property type="entry name" value="RRM"/>
    <property type="match status" value="1"/>
</dbReference>
<evidence type="ECO:0000313" key="6">
    <source>
        <dbReference type="Proteomes" id="UP001152561"/>
    </source>
</evidence>
<gene>
    <name evidence="5" type="ORF">K7X08_026682</name>
</gene>
<name>A0A9Q1L842_9SOLA</name>
<evidence type="ECO:0000256" key="2">
    <source>
        <dbReference type="PROSITE-ProRule" id="PRU00176"/>
    </source>
</evidence>
<proteinExistence type="predicted"/>
<dbReference type="Gene3D" id="3.30.70.330">
    <property type="match status" value="1"/>
</dbReference>
<dbReference type="PANTHER" id="PTHR10501">
    <property type="entry name" value="U1 SMALL NUCLEAR RIBONUCLEOPROTEIN A/U2 SMALL NUCLEAR RIBONUCLEOPROTEIN B"/>
    <property type="match status" value="1"/>
</dbReference>
<feature type="region of interest" description="Disordered" evidence="3">
    <location>
        <begin position="30"/>
        <end position="49"/>
    </location>
</feature>
<dbReference type="InterPro" id="IPR012677">
    <property type="entry name" value="Nucleotide-bd_a/b_plait_sf"/>
</dbReference>
<sequence length="300" mass="32723">MAKYVQRVTVARVLLPKTLQCREEKMGDAYWNRQPQQQLPPQSTGLLKRPRSEYVPDLPPSGMSSAHEVHHYLGRDDDRGGPRVVDTQSIGAQSIGSAYDRGGPPRVVDTQSIGSAYDRYLQSSQLSSLSVGESNNYKGVGLARPGGGGIHALPVRDLLPSARGPELAPNGRAMVFSGQLPVESMPRPRETLPLPADASNTLYIEGLPSDSSRREVAHIFRPFVGYKEVRLVRKESKHRGGDPLILCFVDFVDPACAATALSALQGYKMDEHDTDSAYLRLQFSKFPGPRSGGSGSRGKR</sequence>
<dbReference type="InterPro" id="IPR035979">
    <property type="entry name" value="RBD_domain_sf"/>
</dbReference>
<dbReference type="InterPro" id="IPR000504">
    <property type="entry name" value="RRM_dom"/>
</dbReference>
<organism evidence="5 6">
    <name type="scientific">Anisodus acutangulus</name>
    <dbReference type="NCBI Taxonomy" id="402998"/>
    <lineage>
        <taxon>Eukaryota</taxon>
        <taxon>Viridiplantae</taxon>
        <taxon>Streptophyta</taxon>
        <taxon>Embryophyta</taxon>
        <taxon>Tracheophyta</taxon>
        <taxon>Spermatophyta</taxon>
        <taxon>Magnoliopsida</taxon>
        <taxon>eudicotyledons</taxon>
        <taxon>Gunneridae</taxon>
        <taxon>Pentapetalae</taxon>
        <taxon>asterids</taxon>
        <taxon>lamiids</taxon>
        <taxon>Solanales</taxon>
        <taxon>Solanaceae</taxon>
        <taxon>Solanoideae</taxon>
        <taxon>Hyoscyameae</taxon>
        <taxon>Anisodus</taxon>
    </lineage>
</organism>
<dbReference type="Pfam" id="PF00076">
    <property type="entry name" value="RRM_1"/>
    <property type="match status" value="1"/>
</dbReference>
<dbReference type="GO" id="GO:0003723">
    <property type="term" value="F:RNA binding"/>
    <property type="evidence" value="ECO:0007669"/>
    <property type="project" value="UniProtKB-UniRule"/>
</dbReference>
<dbReference type="EMBL" id="JAJAGQ010000021">
    <property type="protein sequence ID" value="KAJ8531248.1"/>
    <property type="molecule type" value="Genomic_DNA"/>
</dbReference>
<evidence type="ECO:0000313" key="5">
    <source>
        <dbReference type="EMBL" id="KAJ8531248.1"/>
    </source>
</evidence>
<keyword evidence="1 2" id="KW-0694">RNA-binding</keyword>
<dbReference type="OrthoDB" id="431169at2759"/>
<keyword evidence="6" id="KW-1185">Reference proteome</keyword>
<evidence type="ECO:0000256" key="1">
    <source>
        <dbReference type="ARBA" id="ARBA00022884"/>
    </source>
</evidence>